<sequence length="37" mass="4406">MRILILGVSDREQKENPDHRKRPKMPDSRAFRKALSE</sequence>
<dbReference type="HOGENOM" id="CLU_3345897_0_0_5"/>
<dbReference type="AlphaFoldDB" id="G2KPK0"/>
<evidence type="ECO:0000313" key="3">
    <source>
        <dbReference type="Proteomes" id="UP000009286"/>
    </source>
</evidence>
<evidence type="ECO:0000313" key="2">
    <source>
        <dbReference type="EMBL" id="AEP09500.1"/>
    </source>
</evidence>
<protein>
    <submittedName>
        <fullName evidence="2">Uncharacterized protein</fullName>
    </submittedName>
</protein>
<name>G2KPK0_MICAA</name>
<proteinExistence type="predicted"/>
<reference evidence="2 3" key="1">
    <citation type="journal article" date="2011" name="BMC Genomics">
        <title>Genomic insights into an obligate epibiotic bacterial predator: Micavibrio aeruginosavorus ARL-13.</title>
        <authorList>
            <person name="Wang Z."/>
            <person name="Kadouri D."/>
            <person name="Wu M."/>
        </authorList>
    </citation>
    <scope>NUCLEOTIDE SEQUENCE [LARGE SCALE GENOMIC DNA]</scope>
    <source>
        <strain evidence="2 3">ARL-13</strain>
    </source>
</reference>
<feature type="compositionally biased region" description="Basic and acidic residues" evidence="1">
    <location>
        <begin position="9"/>
        <end position="37"/>
    </location>
</feature>
<organism evidence="2 3">
    <name type="scientific">Micavibrio aeruginosavorus (strain ARL-13)</name>
    <dbReference type="NCBI Taxonomy" id="856793"/>
    <lineage>
        <taxon>Bacteria</taxon>
        <taxon>Pseudomonadati</taxon>
        <taxon>Bdellovibrionota</taxon>
        <taxon>Bdellovibrionia</taxon>
        <taxon>Bdellovibrionales</taxon>
        <taxon>Pseudobdellovibrionaceae</taxon>
        <taxon>Micavibrio</taxon>
    </lineage>
</organism>
<evidence type="ECO:0000256" key="1">
    <source>
        <dbReference type="SAM" id="MobiDB-lite"/>
    </source>
</evidence>
<dbReference type="STRING" id="856793.MICA_1177"/>
<gene>
    <name evidence="2" type="ordered locus">MICA_1177</name>
</gene>
<dbReference type="Proteomes" id="UP000009286">
    <property type="component" value="Chromosome"/>
</dbReference>
<feature type="region of interest" description="Disordered" evidence="1">
    <location>
        <begin position="1"/>
        <end position="37"/>
    </location>
</feature>
<dbReference type="KEGG" id="mai:MICA_1177"/>
<dbReference type="EMBL" id="CP002382">
    <property type="protein sequence ID" value="AEP09500.1"/>
    <property type="molecule type" value="Genomic_DNA"/>
</dbReference>
<keyword evidence="3" id="KW-1185">Reference proteome</keyword>
<accession>G2KPK0</accession>